<keyword evidence="2 5" id="KW-0547">Nucleotide-binding</keyword>
<accession>A0A1M5W6G2</accession>
<comment type="function">
    <text evidence="5">Catalyzes the phosphorylation of the 3'-hydroxyl group of dephosphocoenzyme A to form coenzyme A.</text>
</comment>
<comment type="catalytic activity">
    <reaction evidence="5">
        <text>3'-dephospho-CoA + ATP = ADP + CoA + H(+)</text>
        <dbReference type="Rhea" id="RHEA:18245"/>
        <dbReference type="ChEBI" id="CHEBI:15378"/>
        <dbReference type="ChEBI" id="CHEBI:30616"/>
        <dbReference type="ChEBI" id="CHEBI:57287"/>
        <dbReference type="ChEBI" id="CHEBI:57328"/>
        <dbReference type="ChEBI" id="CHEBI:456216"/>
        <dbReference type="EC" id="2.7.1.24"/>
    </reaction>
</comment>
<name>A0A1M5W6G2_9BACT</name>
<dbReference type="GO" id="GO:0004140">
    <property type="term" value="F:dephospho-CoA kinase activity"/>
    <property type="evidence" value="ECO:0007669"/>
    <property type="project" value="UniProtKB-UniRule"/>
</dbReference>
<keyword evidence="3 5" id="KW-0067">ATP-binding</keyword>
<gene>
    <name evidence="5" type="primary">coaE</name>
    <name evidence="7" type="ORF">SAMN02745124_02104</name>
</gene>
<dbReference type="EMBL" id="FQXS01000011">
    <property type="protein sequence ID" value="SHH83060.1"/>
    <property type="molecule type" value="Genomic_DNA"/>
</dbReference>
<evidence type="ECO:0000256" key="6">
    <source>
        <dbReference type="NCBIfam" id="TIGR00152"/>
    </source>
</evidence>
<evidence type="ECO:0000256" key="3">
    <source>
        <dbReference type="ARBA" id="ARBA00022840"/>
    </source>
</evidence>
<dbReference type="OrthoDB" id="9812943at2"/>
<dbReference type="STRING" id="1121409.SAMN02745124_02104"/>
<dbReference type="SUPFAM" id="SSF52540">
    <property type="entry name" value="P-loop containing nucleoside triphosphate hydrolases"/>
    <property type="match status" value="1"/>
</dbReference>
<keyword evidence="5" id="KW-0963">Cytoplasm</keyword>
<keyword evidence="5 7" id="KW-0418">Kinase</keyword>
<evidence type="ECO:0000256" key="5">
    <source>
        <dbReference type="HAMAP-Rule" id="MF_00376"/>
    </source>
</evidence>
<dbReference type="EC" id="2.7.1.24" evidence="5 6"/>
<dbReference type="GO" id="GO:0005524">
    <property type="term" value="F:ATP binding"/>
    <property type="evidence" value="ECO:0007669"/>
    <property type="project" value="UniProtKB-UniRule"/>
</dbReference>
<dbReference type="GO" id="GO:0005737">
    <property type="term" value="C:cytoplasm"/>
    <property type="evidence" value="ECO:0007669"/>
    <property type="project" value="UniProtKB-SubCell"/>
</dbReference>
<dbReference type="HAMAP" id="MF_00376">
    <property type="entry name" value="Dephospho_CoA_kinase"/>
    <property type="match status" value="1"/>
</dbReference>
<evidence type="ECO:0000313" key="8">
    <source>
        <dbReference type="Proteomes" id="UP000184139"/>
    </source>
</evidence>
<dbReference type="InterPro" id="IPR027417">
    <property type="entry name" value="P-loop_NTPase"/>
</dbReference>
<evidence type="ECO:0000313" key="7">
    <source>
        <dbReference type="EMBL" id="SHH83060.1"/>
    </source>
</evidence>
<dbReference type="GO" id="GO:0015937">
    <property type="term" value="P:coenzyme A biosynthetic process"/>
    <property type="evidence" value="ECO:0007669"/>
    <property type="project" value="UniProtKB-UniRule"/>
</dbReference>
<keyword evidence="8" id="KW-1185">Reference proteome</keyword>
<evidence type="ECO:0000256" key="4">
    <source>
        <dbReference type="ARBA" id="ARBA00022993"/>
    </source>
</evidence>
<comment type="subcellular location">
    <subcellularLocation>
        <location evidence="5">Cytoplasm</location>
    </subcellularLocation>
</comment>
<dbReference type="PANTHER" id="PTHR10695">
    <property type="entry name" value="DEPHOSPHO-COA KINASE-RELATED"/>
    <property type="match status" value="1"/>
</dbReference>
<proteinExistence type="inferred from homology"/>
<dbReference type="NCBIfam" id="TIGR00152">
    <property type="entry name" value="dephospho-CoA kinase"/>
    <property type="match status" value="1"/>
</dbReference>
<comment type="pathway">
    <text evidence="5">Cofactor biosynthesis; coenzyme A biosynthesis; CoA from (R)-pantothenate: step 5/5.</text>
</comment>
<keyword evidence="5" id="KW-0808">Transferase</keyword>
<evidence type="ECO:0000256" key="2">
    <source>
        <dbReference type="ARBA" id="ARBA00022741"/>
    </source>
</evidence>
<evidence type="ECO:0000256" key="1">
    <source>
        <dbReference type="ARBA" id="ARBA00009018"/>
    </source>
</evidence>
<organism evidence="7 8">
    <name type="scientific">Desulfofustis glycolicus DSM 9705</name>
    <dbReference type="NCBI Taxonomy" id="1121409"/>
    <lineage>
        <taxon>Bacteria</taxon>
        <taxon>Pseudomonadati</taxon>
        <taxon>Thermodesulfobacteriota</taxon>
        <taxon>Desulfobulbia</taxon>
        <taxon>Desulfobulbales</taxon>
        <taxon>Desulfocapsaceae</taxon>
        <taxon>Desulfofustis</taxon>
    </lineage>
</organism>
<dbReference type="Pfam" id="PF01121">
    <property type="entry name" value="CoaE"/>
    <property type="match status" value="1"/>
</dbReference>
<protein>
    <recommendedName>
        <fullName evidence="5 6">Dephospho-CoA kinase</fullName>
        <ecNumber evidence="5 6">2.7.1.24</ecNumber>
    </recommendedName>
    <alternativeName>
        <fullName evidence="5">Dephosphocoenzyme A kinase</fullName>
    </alternativeName>
</protein>
<dbReference type="PROSITE" id="PS51219">
    <property type="entry name" value="DPCK"/>
    <property type="match status" value="1"/>
</dbReference>
<dbReference type="Gene3D" id="3.40.50.300">
    <property type="entry name" value="P-loop containing nucleotide triphosphate hydrolases"/>
    <property type="match status" value="1"/>
</dbReference>
<keyword evidence="4 5" id="KW-0173">Coenzyme A biosynthesis</keyword>
<dbReference type="InterPro" id="IPR001977">
    <property type="entry name" value="Depp_CoAkinase"/>
</dbReference>
<dbReference type="AlphaFoldDB" id="A0A1M5W6G2"/>
<dbReference type="Proteomes" id="UP000184139">
    <property type="component" value="Unassembled WGS sequence"/>
</dbReference>
<reference evidence="7 8" key="1">
    <citation type="submission" date="2016-11" db="EMBL/GenBank/DDBJ databases">
        <authorList>
            <person name="Jaros S."/>
            <person name="Januszkiewicz K."/>
            <person name="Wedrychowicz H."/>
        </authorList>
    </citation>
    <scope>NUCLEOTIDE SEQUENCE [LARGE SCALE GENOMIC DNA]</scope>
    <source>
        <strain evidence="7 8">DSM 9705</strain>
    </source>
</reference>
<comment type="similarity">
    <text evidence="1 5">Belongs to the CoaE family.</text>
</comment>
<dbReference type="UniPathway" id="UPA00241">
    <property type="reaction ID" value="UER00356"/>
</dbReference>
<dbReference type="CDD" id="cd02022">
    <property type="entry name" value="DPCK"/>
    <property type="match status" value="1"/>
</dbReference>
<sequence>MLIGITGTIGTGKSSVATLLGSELEAPVFSADQLCRDQLVVGHPGYRLFVEHFGAAFLERPEGPIDRARLRRAIFADEAARRELEAILHPLVRRELLNAGRAAGRYRCVVAEVPLLFESGWHDDFDFIVCVDAPRELVFKRVTARDAVPADQIERIMAAQLPAEQKRSQADWLIINDGDRAALTAQVARLADFLRSRFRIPQNRNTSSKRLDTPGKSTYKG</sequence>
<dbReference type="PANTHER" id="PTHR10695:SF46">
    <property type="entry name" value="BIFUNCTIONAL COENZYME A SYNTHASE-RELATED"/>
    <property type="match status" value="1"/>
</dbReference>
<dbReference type="RefSeq" id="WP_073375842.1">
    <property type="nucleotide sequence ID" value="NZ_FQXS01000011.1"/>
</dbReference>
<feature type="binding site" evidence="5">
    <location>
        <begin position="10"/>
        <end position="15"/>
    </location>
    <ligand>
        <name>ATP</name>
        <dbReference type="ChEBI" id="CHEBI:30616"/>
    </ligand>
</feature>